<evidence type="ECO:0000313" key="2">
    <source>
        <dbReference type="Proteomes" id="UP000030993"/>
    </source>
</evidence>
<protein>
    <recommendedName>
        <fullName evidence="3">DUF1848 domain-containing protein</fullName>
    </recommendedName>
</protein>
<dbReference type="EMBL" id="JSCE01000016">
    <property type="protein sequence ID" value="KHM53099.1"/>
    <property type="molecule type" value="Genomic_DNA"/>
</dbReference>
<dbReference type="Pfam" id="PF08902">
    <property type="entry name" value="DUF1848"/>
    <property type="match status" value="1"/>
</dbReference>
<sequence length="299" mass="33860">MIISASRRTDIPAFYFDWFCRRLKAGYVDVVNPFNRKQVSRISLKPDFVDCIVFWTKDPAPMLKGLDNLKDYNYYVQVSLTPYGNDVETNLRDKTDIIITVQELSKRLGRERVVWRYDPILLNESYTIEGHLEWFKNTLESLAPCVERCVISFIDLYAKAKKNTQGLNLYELSEEEMSELAAGMSDIAKGSGVVLQTCSEAIDLEKYGIGHGACIDGELVEHIVGRKLNISRAKTQRPLCSCVESFDIGQYDTCIHGCRYCYANASLERARQGFDNHNPNSSVITGNVLGDENITVHEG</sequence>
<dbReference type="STRING" id="82374.NZ47_00865"/>
<reference evidence="1 2" key="1">
    <citation type="journal article" date="2013" name="PLoS ONE">
        <title>Identification and characterization of three novel lipases belonging to families II and V from Anaerovibrio lipolyticus 5ST.</title>
        <authorList>
            <person name="Prive F."/>
            <person name="Kaderbhai N.N."/>
            <person name="Girdwood S."/>
            <person name="Worgan H.J."/>
            <person name="Pinloche E."/>
            <person name="Scollan N.D."/>
            <person name="Huws S.A."/>
            <person name="Newbold C.J."/>
        </authorList>
    </citation>
    <scope>NUCLEOTIDE SEQUENCE [LARGE SCALE GENOMIC DNA]</scope>
    <source>
        <strain evidence="1 2">5S</strain>
    </source>
</reference>
<proteinExistence type="predicted"/>
<dbReference type="AlphaFoldDB" id="A0A0B2JZX1"/>
<dbReference type="RefSeq" id="WP_039205792.1">
    <property type="nucleotide sequence ID" value="NZ_JSCE01000016.1"/>
</dbReference>
<evidence type="ECO:0000313" key="1">
    <source>
        <dbReference type="EMBL" id="KHM53099.1"/>
    </source>
</evidence>
<dbReference type="eggNOG" id="COG1533">
    <property type="taxonomic scope" value="Bacteria"/>
</dbReference>
<name>A0A0B2JZX1_9FIRM</name>
<comment type="caution">
    <text evidence="1">The sequence shown here is derived from an EMBL/GenBank/DDBJ whole genome shotgun (WGS) entry which is preliminary data.</text>
</comment>
<organism evidence="1 2">
    <name type="scientific">Anaerovibrio lipolyticus</name>
    <dbReference type="NCBI Taxonomy" id="82374"/>
    <lineage>
        <taxon>Bacteria</taxon>
        <taxon>Bacillati</taxon>
        <taxon>Bacillota</taxon>
        <taxon>Negativicutes</taxon>
        <taxon>Selenomonadales</taxon>
        <taxon>Selenomonadaceae</taxon>
        <taxon>Anaerovibrio</taxon>
    </lineage>
</organism>
<gene>
    <name evidence="1" type="ORF">NZ47_00865</name>
</gene>
<keyword evidence="2" id="KW-1185">Reference proteome</keyword>
<accession>A0A0B2JZX1</accession>
<dbReference type="Proteomes" id="UP000030993">
    <property type="component" value="Unassembled WGS sequence"/>
</dbReference>
<dbReference type="InterPro" id="IPR014998">
    <property type="entry name" value="DUF1848"/>
</dbReference>
<evidence type="ECO:0008006" key="3">
    <source>
        <dbReference type="Google" id="ProtNLM"/>
    </source>
</evidence>